<evidence type="ECO:0000313" key="2">
    <source>
        <dbReference type="Proteomes" id="UP000006038"/>
    </source>
</evidence>
<dbReference type="EnsemblPlants" id="OB07G20130.1">
    <property type="protein sequence ID" value="OB07G20130.1"/>
    <property type="gene ID" value="OB07G20130"/>
</dbReference>
<sequence>MVVDKKDNVKVVDGEKDYGIVTKGEDQVEVGEFVAISPGVADLVMVDAFAFTLFQTYRSSAFLRRHPPSSILTGLSSGEGGRSDGSDLHCRSVLEVECTWLMKAKDTAVAELMGLLDDQHRRRGLAALEDACGLGRRVARDREVGVQPCPRHLKSLYPRVELDDMCDWFATDCDEETGMKYVNEAQGAAESVADAPGL</sequence>
<dbReference type="HOGENOM" id="CLU_1380015_0_0_1"/>
<accession>J3MKT1</accession>
<dbReference type="AlphaFoldDB" id="J3MKT1"/>
<keyword evidence="2" id="KW-1185">Reference proteome</keyword>
<dbReference type="Proteomes" id="UP000006038">
    <property type="component" value="Chromosome 7"/>
</dbReference>
<protein>
    <submittedName>
        <fullName evidence="1">Uncharacterized protein</fullName>
    </submittedName>
</protein>
<reference evidence="1" key="2">
    <citation type="submission" date="2013-04" db="UniProtKB">
        <authorList>
            <consortium name="EnsemblPlants"/>
        </authorList>
    </citation>
    <scope>IDENTIFICATION</scope>
</reference>
<evidence type="ECO:0000313" key="1">
    <source>
        <dbReference type="EnsemblPlants" id="OB07G20130.1"/>
    </source>
</evidence>
<name>J3MKT1_ORYBR</name>
<organism evidence="1">
    <name type="scientific">Oryza brachyantha</name>
    <name type="common">malo sina</name>
    <dbReference type="NCBI Taxonomy" id="4533"/>
    <lineage>
        <taxon>Eukaryota</taxon>
        <taxon>Viridiplantae</taxon>
        <taxon>Streptophyta</taxon>
        <taxon>Embryophyta</taxon>
        <taxon>Tracheophyta</taxon>
        <taxon>Spermatophyta</taxon>
        <taxon>Magnoliopsida</taxon>
        <taxon>Liliopsida</taxon>
        <taxon>Poales</taxon>
        <taxon>Poaceae</taxon>
        <taxon>BOP clade</taxon>
        <taxon>Oryzoideae</taxon>
        <taxon>Oryzeae</taxon>
        <taxon>Oryzinae</taxon>
        <taxon>Oryza</taxon>
    </lineage>
</organism>
<reference evidence="1" key="1">
    <citation type="journal article" date="2013" name="Nat. Commun.">
        <title>Whole-genome sequencing of Oryza brachyantha reveals mechanisms underlying Oryza genome evolution.</title>
        <authorList>
            <person name="Chen J."/>
            <person name="Huang Q."/>
            <person name="Gao D."/>
            <person name="Wang J."/>
            <person name="Lang Y."/>
            <person name="Liu T."/>
            <person name="Li B."/>
            <person name="Bai Z."/>
            <person name="Luis Goicoechea J."/>
            <person name="Liang C."/>
            <person name="Chen C."/>
            <person name="Zhang W."/>
            <person name="Sun S."/>
            <person name="Liao Y."/>
            <person name="Zhang X."/>
            <person name="Yang L."/>
            <person name="Song C."/>
            <person name="Wang M."/>
            <person name="Shi J."/>
            <person name="Liu G."/>
            <person name="Liu J."/>
            <person name="Zhou H."/>
            <person name="Zhou W."/>
            <person name="Yu Q."/>
            <person name="An N."/>
            <person name="Chen Y."/>
            <person name="Cai Q."/>
            <person name="Wang B."/>
            <person name="Liu B."/>
            <person name="Min J."/>
            <person name="Huang Y."/>
            <person name="Wu H."/>
            <person name="Li Z."/>
            <person name="Zhang Y."/>
            <person name="Yin Y."/>
            <person name="Song W."/>
            <person name="Jiang J."/>
            <person name="Jackson S.A."/>
            <person name="Wing R.A."/>
            <person name="Wang J."/>
            <person name="Chen M."/>
        </authorList>
    </citation>
    <scope>NUCLEOTIDE SEQUENCE [LARGE SCALE GENOMIC DNA]</scope>
    <source>
        <strain evidence="1">cv. IRGC 101232</strain>
    </source>
</reference>
<dbReference type="Gramene" id="OB07G20130.1">
    <property type="protein sequence ID" value="OB07G20130.1"/>
    <property type="gene ID" value="OB07G20130"/>
</dbReference>
<proteinExistence type="predicted"/>